<dbReference type="Proteomes" id="UP000559117">
    <property type="component" value="Unassembled WGS sequence"/>
</dbReference>
<dbReference type="RefSeq" id="WP_260162445.1">
    <property type="nucleotide sequence ID" value="NZ_JACHFH010000011.1"/>
</dbReference>
<dbReference type="InterPro" id="IPR017896">
    <property type="entry name" value="4Fe4S_Fe-S-bd"/>
</dbReference>
<dbReference type="SUPFAM" id="SSF54862">
    <property type="entry name" value="4Fe-4S ferredoxins"/>
    <property type="match status" value="1"/>
</dbReference>
<dbReference type="AlphaFoldDB" id="A0A840USQ6"/>
<dbReference type="Gene3D" id="3.30.70.20">
    <property type="match status" value="1"/>
</dbReference>
<accession>A0A840USQ6</accession>
<dbReference type="PROSITE" id="PS51379">
    <property type="entry name" value="4FE4S_FER_2"/>
    <property type="match status" value="1"/>
</dbReference>
<sequence length="43" mass="4826">MKLIEIDEEKCIHSNVCIENCPAHILENSSTGIPIINIYNILS</sequence>
<evidence type="ECO:0000313" key="3">
    <source>
        <dbReference type="Proteomes" id="UP000559117"/>
    </source>
</evidence>
<keyword evidence="3" id="KW-1185">Reference proteome</keyword>
<comment type="caution">
    <text evidence="2">The sequence shown here is derived from an EMBL/GenBank/DDBJ whole genome shotgun (WGS) entry which is preliminary data.</text>
</comment>
<reference evidence="2 3" key="1">
    <citation type="submission" date="2020-08" db="EMBL/GenBank/DDBJ databases">
        <title>Genomic Encyclopedia of Type Strains, Phase IV (KMG-IV): sequencing the most valuable type-strain genomes for metagenomic binning, comparative biology and taxonomic classification.</title>
        <authorList>
            <person name="Goeker M."/>
        </authorList>
    </citation>
    <scope>NUCLEOTIDE SEQUENCE [LARGE SCALE GENOMIC DNA]</scope>
    <source>
        <strain evidence="2 3">DSM 24661</strain>
    </source>
</reference>
<protein>
    <submittedName>
        <fullName evidence="2">Ferredoxin</fullName>
    </submittedName>
</protein>
<name>A0A840USQ6_9FIRM</name>
<dbReference type="Pfam" id="PF12837">
    <property type="entry name" value="Fer4_6"/>
    <property type="match status" value="1"/>
</dbReference>
<evidence type="ECO:0000313" key="2">
    <source>
        <dbReference type="EMBL" id="MBB5335993.1"/>
    </source>
</evidence>
<evidence type="ECO:0000259" key="1">
    <source>
        <dbReference type="PROSITE" id="PS51379"/>
    </source>
</evidence>
<feature type="domain" description="4Fe-4S ferredoxin-type" evidence="1">
    <location>
        <begin position="2"/>
        <end position="31"/>
    </location>
</feature>
<organism evidence="2 3">
    <name type="scientific">Pectinatus brassicae</name>
    <dbReference type="NCBI Taxonomy" id="862415"/>
    <lineage>
        <taxon>Bacteria</taxon>
        <taxon>Bacillati</taxon>
        <taxon>Bacillota</taxon>
        <taxon>Negativicutes</taxon>
        <taxon>Selenomonadales</taxon>
        <taxon>Selenomonadaceae</taxon>
        <taxon>Pectinatus</taxon>
    </lineage>
</organism>
<gene>
    <name evidence="2" type="ORF">HNR32_001137</name>
</gene>
<dbReference type="EMBL" id="JACHFH010000011">
    <property type="protein sequence ID" value="MBB5335993.1"/>
    <property type="molecule type" value="Genomic_DNA"/>
</dbReference>
<proteinExistence type="predicted"/>